<dbReference type="RefSeq" id="WP_311585089.1">
    <property type="nucleotide sequence ID" value="NZ_JAVRIF010000014.1"/>
</dbReference>
<proteinExistence type="predicted"/>
<organism evidence="2 3">
    <name type="scientific">Thalassotalea castellviae</name>
    <dbReference type="NCBI Taxonomy" id="3075612"/>
    <lineage>
        <taxon>Bacteria</taxon>
        <taxon>Pseudomonadati</taxon>
        <taxon>Pseudomonadota</taxon>
        <taxon>Gammaproteobacteria</taxon>
        <taxon>Alteromonadales</taxon>
        <taxon>Colwelliaceae</taxon>
        <taxon>Thalassotalea</taxon>
    </lineage>
</organism>
<accession>A0ABU3A5X9</accession>
<evidence type="ECO:0000313" key="3">
    <source>
        <dbReference type="Proteomes" id="UP001266357"/>
    </source>
</evidence>
<gene>
    <name evidence="2" type="ORF">RM573_17335</name>
</gene>
<evidence type="ECO:0000256" key="1">
    <source>
        <dbReference type="SAM" id="Phobius"/>
    </source>
</evidence>
<protein>
    <submittedName>
        <fullName evidence="2">DUF2167 domain-containing protein</fullName>
    </submittedName>
</protein>
<dbReference type="EMBL" id="JAVRIF010000014">
    <property type="protein sequence ID" value="MDT0605369.1"/>
    <property type="molecule type" value="Genomic_DNA"/>
</dbReference>
<feature type="transmembrane region" description="Helical" evidence="1">
    <location>
        <begin position="248"/>
        <end position="273"/>
    </location>
</feature>
<dbReference type="InterPro" id="IPR018682">
    <property type="entry name" value="DUF2167_membr"/>
</dbReference>
<dbReference type="Proteomes" id="UP001266357">
    <property type="component" value="Unassembled WGS sequence"/>
</dbReference>
<dbReference type="Pfam" id="PF09935">
    <property type="entry name" value="DUF2167"/>
    <property type="match status" value="1"/>
</dbReference>
<evidence type="ECO:0000313" key="2">
    <source>
        <dbReference type="EMBL" id="MDT0605369.1"/>
    </source>
</evidence>
<sequence>MKILTFLLSIYLVQASANQEEIIAKLQALNWQQEPRSYSIANDQATVTTTENDFLVIGEEASKYMFITQGHKNYQPDAAILRIQGPEADSQVIYTINKIGYLTQDDWADNIDKDQMLEEIKEGTIETNKLRGDGYLDIFVDAWAQEPFLDKENNTVYWAISGHDSENNGFINAKALKLGREGYTEILWIGSPDQFTSSEVALKPILENYYYSEGFRYADYIPGQDGIAAAGVGALVYKLATGKAAAKAGVLAAAVIFAKKFWFILFLPFVYGWKWLKKKWLKNSELKDKEN</sequence>
<name>A0ABU3A5X9_9GAMM</name>
<reference evidence="2 3" key="1">
    <citation type="submission" date="2023-09" db="EMBL/GenBank/DDBJ databases">
        <authorList>
            <person name="Rey-Velasco X."/>
        </authorList>
    </citation>
    <scope>NUCLEOTIDE SEQUENCE [LARGE SCALE GENOMIC DNA]</scope>
    <source>
        <strain evidence="2 3">W431</strain>
    </source>
</reference>
<keyword evidence="1" id="KW-0472">Membrane</keyword>
<keyword evidence="3" id="KW-1185">Reference proteome</keyword>
<keyword evidence="1" id="KW-1133">Transmembrane helix</keyword>
<comment type="caution">
    <text evidence="2">The sequence shown here is derived from an EMBL/GenBank/DDBJ whole genome shotgun (WGS) entry which is preliminary data.</text>
</comment>
<keyword evidence="1" id="KW-0812">Transmembrane</keyword>